<dbReference type="Pfam" id="PF02272">
    <property type="entry name" value="DHHA1"/>
    <property type="match status" value="1"/>
</dbReference>
<accession>U2L296</accession>
<dbReference type="Proteomes" id="UP000016646">
    <property type="component" value="Unassembled WGS sequence"/>
</dbReference>
<dbReference type="PANTHER" id="PTHR47618:SF1">
    <property type="entry name" value="BIFUNCTIONAL OLIGORIBONUCLEASE AND PAP PHOSPHATASE NRNA"/>
    <property type="match status" value="1"/>
</dbReference>
<sequence length="328" mass="35884">MQLLTETEAKSFRDFIDRHDFFYICGHKEPDGDCICSCIALGMLVQKKGKEFQLLSAGPFKRTEIKRYENRFSSSMRFLSEEERKKSALIITDCSEYARLGDIDGDLHNLDTCVIDHHKTASAPEGALCIIDPSSPAACAIVQILYESVVGPIPKETAEILFTGLCTDTGFFRFLESDSAEVFKAASRLVSSGANPRATYDFITGGKPYETRKLLGSALSRAERYLDGKLIVTSETTDDTQKWGAEGRDSDALYTLLLASEKTLAVVFVRQESEHSCTIGFRSRGNVDVSAVAAKFGGGGHKNASGASSSGKIDTLIPQIVKEFARVL</sequence>
<dbReference type="GO" id="GO:0003676">
    <property type="term" value="F:nucleic acid binding"/>
    <property type="evidence" value="ECO:0007669"/>
    <property type="project" value="InterPro"/>
</dbReference>
<gene>
    <name evidence="4" type="ORF">HMPREF0860_0193</name>
    <name evidence="3" type="ORF">HMPREF1325_0532</name>
</gene>
<dbReference type="InterPro" id="IPR001667">
    <property type="entry name" value="DDH_dom"/>
</dbReference>
<reference evidence="5 6" key="1">
    <citation type="submission" date="2013-08" db="EMBL/GenBank/DDBJ databases">
        <authorList>
            <person name="Durkin A.S."/>
            <person name="Haft D.R."/>
            <person name="McCorrison J."/>
            <person name="Torralba M."/>
            <person name="Gillis M."/>
            <person name="Haft D.H."/>
            <person name="Methe B."/>
            <person name="Sutton G."/>
            <person name="Nelson K.E."/>
        </authorList>
    </citation>
    <scope>NUCLEOTIDE SEQUENCE [LARGE SCALE GENOMIC DNA]</scope>
    <source>
        <strain evidence="4 6">ATCC 35536</strain>
        <strain evidence="3 5">VPI DR56BR1116</strain>
    </source>
</reference>
<dbReference type="EMBL" id="AUZJ01000056">
    <property type="protein sequence ID" value="ERF59849.1"/>
    <property type="molecule type" value="Genomic_DNA"/>
</dbReference>
<dbReference type="EMBL" id="AVQI01000080">
    <property type="protein sequence ID" value="ERJ98475.1"/>
    <property type="molecule type" value="Genomic_DNA"/>
</dbReference>
<evidence type="ECO:0000313" key="5">
    <source>
        <dbReference type="Proteomes" id="UP000016412"/>
    </source>
</evidence>
<feature type="domain" description="DHHA1" evidence="2">
    <location>
        <begin position="242"/>
        <end position="321"/>
    </location>
</feature>
<evidence type="ECO:0000313" key="4">
    <source>
        <dbReference type="EMBL" id="ERJ98475.1"/>
    </source>
</evidence>
<dbReference type="PANTHER" id="PTHR47618">
    <property type="entry name" value="BIFUNCTIONAL OLIGORIBONUCLEASE AND PAP PHOSPHATASE NRNA"/>
    <property type="match status" value="1"/>
</dbReference>
<dbReference type="Gene3D" id="3.90.1640.10">
    <property type="entry name" value="inorganic pyrophosphatase (n-terminal core)"/>
    <property type="match status" value="1"/>
</dbReference>
<dbReference type="AlphaFoldDB" id="U2L296"/>
<evidence type="ECO:0000259" key="2">
    <source>
        <dbReference type="Pfam" id="PF02272"/>
    </source>
</evidence>
<dbReference type="RefSeq" id="WP_021331194.1">
    <property type="nucleotide sequence ID" value="NZ_AUZJ01000056.1"/>
</dbReference>
<name>U2L296_TRESO</name>
<protein>
    <submittedName>
        <fullName evidence="3">DHHA1 domain protein</fullName>
    </submittedName>
</protein>
<evidence type="ECO:0000313" key="6">
    <source>
        <dbReference type="Proteomes" id="UP000016646"/>
    </source>
</evidence>
<dbReference type="InterPro" id="IPR038763">
    <property type="entry name" value="DHH_sf"/>
</dbReference>
<keyword evidence="6" id="KW-1185">Reference proteome</keyword>
<dbReference type="STRING" id="1125725.HMPREF1325_0532"/>
<evidence type="ECO:0000259" key="1">
    <source>
        <dbReference type="Pfam" id="PF01368"/>
    </source>
</evidence>
<dbReference type="InterPro" id="IPR003156">
    <property type="entry name" value="DHHA1_dom"/>
</dbReference>
<proteinExistence type="predicted"/>
<organism evidence="3 5">
    <name type="scientific">Treponema socranskii subsp. socranskii VPI DR56BR1116 = ATCC 35536</name>
    <dbReference type="NCBI Taxonomy" id="1125725"/>
    <lineage>
        <taxon>Bacteria</taxon>
        <taxon>Pseudomonadati</taxon>
        <taxon>Spirochaetota</taxon>
        <taxon>Spirochaetia</taxon>
        <taxon>Spirochaetales</taxon>
        <taxon>Treponemataceae</taxon>
        <taxon>Treponema</taxon>
    </lineage>
</organism>
<evidence type="ECO:0000313" key="3">
    <source>
        <dbReference type="EMBL" id="ERF59849.1"/>
    </source>
</evidence>
<dbReference type="OrthoDB" id="9803668at2"/>
<dbReference type="Proteomes" id="UP000016412">
    <property type="component" value="Unassembled WGS sequence"/>
</dbReference>
<dbReference type="InterPro" id="IPR051319">
    <property type="entry name" value="Oligoribo/pAp-PDE_c-di-AMP_PDE"/>
</dbReference>
<dbReference type="PATRIC" id="fig|1125725.3.peg.2213"/>
<dbReference type="Gene3D" id="3.10.310.30">
    <property type="match status" value="1"/>
</dbReference>
<dbReference type="SUPFAM" id="SSF64182">
    <property type="entry name" value="DHH phosphoesterases"/>
    <property type="match status" value="1"/>
</dbReference>
<dbReference type="eggNOG" id="COG0618">
    <property type="taxonomic scope" value="Bacteria"/>
</dbReference>
<dbReference type="Pfam" id="PF01368">
    <property type="entry name" value="DHH"/>
    <property type="match status" value="1"/>
</dbReference>
<comment type="caution">
    <text evidence="3">The sequence shown here is derived from an EMBL/GenBank/DDBJ whole genome shotgun (WGS) entry which is preliminary data.</text>
</comment>
<feature type="domain" description="DDH" evidence="1">
    <location>
        <begin position="23"/>
        <end position="164"/>
    </location>
</feature>